<protein>
    <submittedName>
        <fullName evidence="5">Collagen alpha-1(III) chain</fullName>
    </submittedName>
</protein>
<dbReference type="AlphaFoldDB" id="A0A4C1Y7Q8"/>
<dbReference type="SMART" id="SM00038">
    <property type="entry name" value="COLFI"/>
    <property type="match status" value="1"/>
</dbReference>
<keyword evidence="3 5" id="KW-0176">Collagen</keyword>
<name>A0A4C1Y7Q8_EUMVA</name>
<gene>
    <name evidence="5" type="primary">Col3a1</name>
    <name evidence="5" type="ORF">EVAR_45280_1</name>
</gene>
<dbReference type="GO" id="GO:0005581">
    <property type="term" value="C:collagen trimer"/>
    <property type="evidence" value="ECO:0007669"/>
    <property type="project" value="UniProtKB-KW"/>
</dbReference>
<dbReference type="OrthoDB" id="8939548at2759"/>
<reference evidence="5 6" key="1">
    <citation type="journal article" date="2019" name="Commun. Biol.">
        <title>The bagworm genome reveals a unique fibroin gene that provides high tensile strength.</title>
        <authorList>
            <person name="Kono N."/>
            <person name="Nakamura H."/>
            <person name="Ohtoshi R."/>
            <person name="Tomita M."/>
            <person name="Numata K."/>
            <person name="Arakawa K."/>
        </authorList>
    </citation>
    <scope>NUCLEOTIDE SEQUENCE [LARGE SCALE GENOMIC DNA]</scope>
</reference>
<dbReference type="PROSITE" id="PS51461">
    <property type="entry name" value="NC1_FIB"/>
    <property type="match status" value="1"/>
</dbReference>
<evidence type="ECO:0000313" key="5">
    <source>
        <dbReference type="EMBL" id="GBP71966.1"/>
    </source>
</evidence>
<dbReference type="Proteomes" id="UP000299102">
    <property type="component" value="Unassembled WGS sequence"/>
</dbReference>
<organism evidence="5 6">
    <name type="scientific">Eumeta variegata</name>
    <name type="common">Bagworm moth</name>
    <name type="synonym">Eumeta japonica</name>
    <dbReference type="NCBI Taxonomy" id="151549"/>
    <lineage>
        <taxon>Eukaryota</taxon>
        <taxon>Metazoa</taxon>
        <taxon>Ecdysozoa</taxon>
        <taxon>Arthropoda</taxon>
        <taxon>Hexapoda</taxon>
        <taxon>Insecta</taxon>
        <taxon>Pterygota</taxon>
        <taxon>Neoptera</taxon>
        <taxon>Endopterygota</taxon>
        <taxon>Lepidoptera</taxon>
        <taxon>Glossata</taxon>
        <taxon>Ditrysia</taxon>
        <taxon>Tineoidea</taxon>
        <taxon>Psychidae</taxon>
        <taxon>Oiketicinae</taxon>
        <taxon>Eumeta</taxon>
    </lineage>
</organism>
<feature type="domain" description="Fibrillar collagen NC1" evidence="4">
    <location>
        <begin position="1"/>
        <end position="195"/>
    </location>
</feature>
<dbReference type="Gene3D" id="2.60.120.1000">
    <property type="match status" value="1"/>
</dbReference>
<dbReference type="Pfam" id="PF01410">
    <property type="entry name" value="COLFI"/>
    <property type="match status" value="1"/>
</dbReference>
<evidence type="ECO:0000259" key="4">
    <source>
        <dbReference type="PROSITE" id="PS51461"/>
    </source>
</evidence>
<keyword evidence="6" id="KW-1185">Reference proteome</keyword>
<dbReference type="EMBL" id="BGZK01001128">
    <property type="protein sequence ID" value="GBP71966.1"/>
    <property type="molecule type" value="Genomic_DNA"/>
</dbReference>
<proteinExistence type="predicted"/>
<evidence type="ECO:0000256" key="1">
    <source>
        <dbReference type="ARBA" id="ARBA00004613"/>
    </source>
</evidence>
<comment type="caution">
    <text evidence="5">The sequence shown here is derived from an EMBL/GenBank/DDBJ whole genome shotgun (WGS) entry which is preliminary data.</text>
</comment>
<dbReference type="GO" id="GO:0005201">
    <property type="term" value="F:extracellular matrix structural constituent"/>
    <property type="evidence" value="ECO:0007669"/>
    <property type="project" value="InterPro"/>
</dbReference>
<evidence type="ECO:0000256" key="3">
    <source>
        <dbReference type="ARBA" id="ARBA00023119"/>
    </source>
</evidence>
<dbReference type="InterPro" id="IPR000885">
    <property type="entry name" value="Fib_collagen_C"/>
</dbReference>
<accession>A0A4C1Y7Q8</accession>
<evidence type="ECO:0000256" key="2">
    <source>
        <dbReference type="ARBA" id="ARBA00022525"/>
    </source>
</evidence>
<keyword evidence="2" id="KW-0964">Secreted</keyword>
<dbReference type="STRING" id="151549.A0A4C1Y7Q8"/>
<comment type="subcellular location">
    <subcellularLocation>
        <location evidence="1">Secreted</location>
    </subcellularLocation>
</comment>
<dbReference type="GO" id="GO:0005576">
    <property type="term" value="C:extracellular region"/>
    <property type="evidence" value="ECO:0007669"/>
    <property type="project" value="UniProtKB-SubCell"/>
</dbReference>
<sequence>MSTGKVARACKYIENPDSANEELQLSKDGTMNNLFNAYCEGRKTCLKPKAQNSNITYTETTPFMLSSYRFDPRYEIEKEALLSLQSVSTSAVQHLRIKCLNAYVYSDGDDHKSRSISFVTWNDVMLRSHSTEDNPHYVYTVDKDGCKDSAQEWKVTEFALESKKAERLPITDIYVRDVRGEAQHLYIELGKLCFN</sequence>
<evidence type="ECO:0000313" key="6">
    <source>
        <dbReference type="Proteomes" id="UP000299102"/>
    </source>
</evidence>